<comment type="caution">
    <text evidence="1">The sequence shown here is derived from an EMBL/GenBank/DDBJ whole genome shotgun (WGS) entry which is preliminary data.</text>
</comment>
<proteinExistence type="predicted"/>
<evidence type="ECO:0000313" key="2">
    <source>
        <dbReference type="Proteomes" id="UP001165101"/>
    </source>
</evidence>
<evidence type="ECO:0000313" key="1">
    <source>
        <dbReference type="EMBL" id="GMF04327.1"/>
    </source>
</evidence>
<dbReference type="EMBL" id="BSXV01006852">
    <property type="protein sequence ID" value="GMF04327.1"/>
    <property type="molecule type" value="Genomic_DNA"/>
</dbReference>
<protein>
    <submittedName>
        <fullName evidence="1">Unnamed protein product</fullName>
    </submittedName>
</protein>
<dbReference type="Proteomes" id="UP001165101">
    <property type="component" value="Unassembled WGS sequence"/>
</dbReference>
<gene>
    <name evidence="1" type="ORF">Cboi01_000647700</name>
</gene>
<accession>A0ACB5U950</accession>
<organism evidence="1 2">
    <name type="scientific">Candida boidinii</name>
    <name type="common">Yeast</name>
    <dbReference type="NCBI Taxonomy" id="5477"/>
    <lineage>
        <taxon>Eukaryota</taxon>
        <taxon>Fungi</taxon>
        <taxon>Dikarya</taxon>
        <taxon>Ascomycota</taxon>
        <taxon>Saccharomycotina</taxon>
        <taxon>Pichiomycetes</taxon>
        <taxon>Pichiales</taxon>
        <taxon>Pichiaceae</taxon>
        <taxon>Ogataea</taxon>
        <taxon>Ogataea/Candida clade</taxon>
    </lineage>
</organism>
<name>A0ACB5U950_CANBO</name>
<reference evidence="1" key="1">
    <citation type="submission" date="2023-04" db="EMBL/GenBank/DDBJ databases">
        <title>Candida boidinii NBRC 1967.</title>
        <authorList>
            <person name="Ichikawa N."/>
            <person name="Sato H."/>
            <person name="Tonouchi N."/>
        </authorList>
    </citation>
    <scope>NUCLEOTIDE SEQUENCE</scope>
    <source>
        <strain evidence="1">NBRC 1967</strain>
    </source>
</reference>
<keyword evidence="2" id="KW-1185">Reference proteome</keyword>
<sequence>MEKYSVSKLLGSTAGYVGYEEGGLLTNQLLRHPYSVILFDEVEKAAPEVLNILLQMLDDGRITAANGTLVNCSNSIVIMTSNLGAEYINASKGTKVTEETKELVMGSVRAHFRPEFLNRIGSLVVFNRLSRHAIGKIIKLRLKEIEDRFESNDHLID</sequence>